<dbReference type="InterPro" id="IPR007235">
    <property type="entry name" value="Glyco_trans_28_C"/>
</dbReference>
<dbReference type="GO" id="GO:0008360">
    <property type="term" value="P:regulation of cell shape"/>
    <property type="evidence" value="ECO:0007669"/>
    <property type="project" value="UniProtKB-KW"/>
</dbReference>
<dbReference type="PANTHER" id="PTHR21015">
    <property type="entry name" value="UDP-N-ACETYLGLUCOSAMINE--N-ACETYLMURAMYL-(PENTAPEPTIDE) PYROPHOSPHORYL-UNDECAPRENOL N-ACETYLGLUCOSAMINE TRANSFERASE 1"/>
    <property type="match status" value="1"/>
</dbReference>
<dbReference type="GO" id="GO:0005975">
    <property type="term" value="P:carbohydrate metabolic process"/>
    <property type="evidence" value="ECO:0007669"/>
    <property type="project" value="InterPro"/>
</dbReference>
<comment type="subcellular location">
    <subcellularLocation>
        <location evidence="10">Cell membrane</location>
        <topology evidence="10">Peripheral membrane protein</topology>
        <orientation evidence="10">Cytoplasmic side</orientation>
    </subcellularLocation>
</comment>
<keyword evidence="5 10" id="KW-0133">Cell shape</keyword>
<keyword evidence="8 10" id="KW-0131">Cell cycle</keyword>
<evidence type="ECO:0000256" key="4">
    <source>
        <dbReference type="ARBA" id="ARBA00022679"/>
    </source>
</evidence>
<evidence type="ECO:0000256" key="6">
    <source>
        <dbReference type="ARBA" id="ARBA00022984"/>
    </source>
</evidence>
<evidence type="ECO:0000256" key="9">
    <source>
        <dbReference type="ARBA" id="ARBA00023316"/>
    </source>
</evidence>
<comment type="similarity">
    <text evidence="10">Belongs to the glycosyltransferase 28 family. MurG subfamily.</text>
</comment>
<dbReference type="UniPathway" id="UPA00219"/>
<evidence type="ECO:0000259" key="11">
    <source>
        <dbReference type="Pfam" id="PF03033"/>
    </source>
</evidence>
<dbReference type="GO" id="GO:0005886">
    <property type="term" value="C:plasma membrane"/>
    <property type="evidence" value="ECO:0007669"/>
    <property type="project" value="UniProtKB-SubCell"/>
</dbReference>
<feature type="binding site" evidence="10">
    <location>
        <position position="290"/>
    </location>
    <ligand>
        <name>UDP-N-acetyl-alpha-D-glucosamine</name>
        <dbReference type="ChEBI" id="CHEBI:57705"/>
    </ligand>
</feature>
<dbReference type="NCBIfam" id="TIGR01133">
    <property type="entry name" value="murG"/>
    <property type="match status" value="1"/>
</dbReference>
<keyword evidence="1 10" id="KW-1003">Cell membrane</keyword>
<dbReference type="EC" id="2.4.1.227" evidence="10"/>
<dbReference type="CDD" id="cd03785">
    <property type="entry name" value="GT28_MurG"/>
    <property type="match status" value="1"/>
</dbReference>
<dbReference type="InterPro" id="IPR004276">
    <property type="entry name" value="GlycoTrans_28_N"/>
</dbReference>
<protein>
    <recommendedName>
        <fullName evidence="10">UDP-N-acetylglucosamine--N-acetylmuramyl-(pentapeptide) pyrophosphoryl-undecaprenol N-acetylglucosamine transferase</fullName>
        <ecNumber evidence="10">2.4.1.227</ecNumber>
    </recommendedName>
    <alternativeName>
        <fullName evidence="10">Undecaprenyl-PP-MurNAc-pentapeptide-UDPGlcNAc GlcNAc transferase</fullName>
    </alternativeName>
</protein>
<evidence type="ECO:0000256" key="8">
    <source>
        <dbReference type="ARBA" id="ARBA00023306"/>
    </source>
</evidence>
<feature type="binding site" evidence="10">
    <location>
        <position position="188"/>
    </location>
    <ligand>
        <name>UDP-N-acetyl-alpha-D-glucosamine</name>
        <dbReference type="ChEBI" id="CHEBI:57705"/>
    </ligand>
</feature>
<dbReference type="InterPro" id="IPR006009">
    <property type="entry name" value="GlcNAc_MurG"/>
</dbReference>
<sequence length="366" mass="38339">MTKPRILVMAGGTGGHIFPAQAVALALDAVGWQIHWLGSSTRMEATLVPQFGWPFHSIDVAGLRGKGVLSLLKAPWMLLKSVLQAKKVLQRVQPDLVLGFGGFASGPGGVAAWLVGLPLLVHEQNAVAGSTNRLLARLAEKVLVAFPAAFAGHSKQVLVGNPVRAAVIDAGRQHDFSGSLKVLVVGGSLGAKALNETLPAILAKAAEQGGIAVKHQTGAVLLQDTMQSYSGLQQPKLHAEVFAFIDDMASAYAWADVVICRAGASTVSELACAGVAALFVPLPQAIDDHQTANARWLTAQGAALMLAQQNLTEQQLLPLLTQWLENKAPLQQMAAKARACALVDATAQVVAQCQQVAGHNVTGLRV</sequence>
<keyword evidence="2 10" id="KW-0132">Cell division</keyword>
<dbReference type="SUPFAM" id="SSF53756">
    <property type="entry name" value="UDP-Glycosyltransferase/glycogen phosphorylase"/>
    <property type="match status" value="1"/>
</dbReference>
<dbReference type="GO" id="GO:0051991">
    <property type="term" value="F:UDP-N-acetyl-D-glucosamine:N-acetylmuramoyl-L-alanyl-D-glutamyl-meso-2,6-diaminopimelyl-D-alanyl-D-alanine-diphosphoundecaprenol 4-beta-N-acetylglucosaminlytransferase activity"/>
    <property type="evidence" value="ECO:0007669"/>
    <property type="project" value="RHEA"/>
</dbReference>
<evidence type="ECO:0000256" key="3">
    <source>
        <dbReference type="ARBA" id="ARBA00022676"/>
    </source>
</evidence>
<keyword evidence="4 10" id="KW-0808">Transferase</keyword>
<proteinExistence type="inferred from homology"/>
<comment type="caution">
    <text evidence="10">Lacks conserved residue(s) required for the propagation of feature annotation.</text>
</comment>
<organism evidence="13">
    <name type="scientific">Rheinheimera sp. BAL341</name>
    <dbReference type="NCBI Taxonomy" id="1708203"/>
    <lineage>
        <taxon>Bacteria</taxon>
        <taxon>Pseudomonadati</taxon>
        <taxon>Pseudomonadota</taxon>
        <taxon>Gammaproteobacteria</taxon>
        <taxon>Chromatiales</taxon>
        <taxon>Chromatiaceae</taxon>
        <taxon>Rheinheimera</taxon>
    </lineage>
</organism>
<comment type="pathway">
    <text evidence="10">Cell wall biogenesis; peptidoglycan biosynthesis.</text>
</comment>
<dbReference type="AlphaFoldDB" id="A0A486XLA5"/>
<dbReference type="EMBL" id="CAAJGR010000078">
    <property type="protein sequence ID" value="VHO02950.1"/>
    <property type="molecule type" value="Genomic_DNA"/>
</dbReference>
<evidence type="ECO:0000256" key="10">
    <source>
        <dbReference type="HAMAP-Rule" id="MF_00033"/>
    </source>
</evidence>
<keyword evidence="3 10" id="KW-0328">Glycosyltransferase</keyword>
<dbReference type="GO" id="GO:0009252">
    <property type="term" value="P:peptidoglycan biosynthetic process"/>
    <property type="evidence" value="ECO:0007669"/>
    <property type="project" value="UniProtKB-UniRule"/>
</dbReference>
<dbReference type="Gene3D" id="3.40.50.2000">
    <property type="entry name" value="Glycogen Phosphorylase B"/>
    <property type="match status" value="2"/>
</dbReference>
<evidence type="ECO:0000256" key="2">
    <source>
        <dbReference type="ARBA" id="ARBA00022618"/>
    </source>
</evidence>
<comment type="catalytic activity">
    <reaction evidence="10">
        <text>di-trans,octa-cis-undecaprenyl diphospho-N-acetyl-alpha-D-muramoyl-L-alanyl-D-glutamyl-meso-2,6-diaminopimeloyl-D-alanyl-D-alanine + UDP-N-acetyl-alpha-D-glucosamine = di-trans,octa-cis-undecaprenyl diphospho-[N-acetyl-alpha-D-glucosaminyl-(1-&gt;4)]-N-acetyl-alpha-D-muramoyl-L-alanyl-D-glutamyl-meso-2,6-diaminopimeloyl-D-alanyl-D-alanine + UDP + H(+)</text>
        <dbReference type="Rhea" id="RHEA:31227"/>
        <dbReference type="ChEBI" id="CHEBI:15378"/>
        <dbReference type="ChEBI" id="CHEBI:57705"/>
        <dbReference type="ChEBI" id="CHEBI:58223"/>
        <dbReference type="ChEBI" id="CHEBI:61387"/>
        <dbReference type="ChEBI" id="CHEBI:61388"/>
        <dbReference type="EC" id="2.4.1.227"/>
    </reaction>
</comment>
<comment type="function">
    <text evidence="10">Cell wall formation. Catalyzes the transfer of a GlcNAc subunit on undecaprenyl-pyrophosphoryl-MurNAc-pentapeptide (lipid intermediate I) to form undecaprenyl-pyrophosphoryl-MurNAc-(pentapeptide)GlcNAc (lipid intermediate II).</text>
</comment>
<reference evidence="13" key="1">
    <citation type="submission" date="2019-04" db="EMBL/GenBank/DDBJ databases">
        <authorList>
            <person name="Brambilla D."/>
        </authorList>
    </citation>
    <scope>NUCLEOTIDE SEQUENCE</scope>
    <source>
        <strain evidence="13">BAL1</strain>
    </source>
</reference>
<feature type="binding site" evidence="10">
    <location>
        <position position="245"/>
    </location>
    <ligand>
        <name>UDP-N-acetyl-alpha-D-glucosamine</name>
        <dbReference type="ChEBI" id="CHEBI:57705"/>
    </ligand>
</feature>
<accession>A0A486XLA5</accession>
<feature type="binding site" evidence="10">
    <location>
        <position position="164"/>
    </location>
    <ligand>
        <name>UDP-N-acetyl-alpha-D-glucosamine</name>
        <dbReference type="ChEBI" id="CHEBI:57705"/>
    </ligand>
</feature>
<evidence type="ECO:0000256" key="5">
    <source>
        <dbReference type="ARBA" id="ARBA00022960"/>
    </source>
</evidence>
<feature type="binding site" evidence="10">
    <location>
        <position position="125"/>
    </location>
    <ligand>
        <name>UDP-N-acetyl-alpha-D-glucosamine</name>
        <dbReference type="ChEBI" id="CHEBI:57705"/>
    </ligand>
</feature>
<keyword evidence="6 10" id="KW-0573">Peptidoglycan synthesis</keyword>
<dbReference type="GO" id="GO:0050511">
    <property type="term" value="F:undecaprenyldiphospho-muramoylpentapeptide beta-N-acetylglucosaminyltransferase activity"/>
    <property type="evidence" value="ECO:0007669"/>
    <property type="project" value="UniProtKB-UniRule"/>
</dbReference>
<keyword evidence="7 10" id="KW-0472">Membrane</keyword>
<dbReference type="PANTHER" id="PTHR21015:SF22">
    <property type="entry name" value="GLYCOSYLTRANSFERASE"/>
    <property type="match status" value="1"/>
</dbReference>
<dbReference type="GO" id="GO:0071555">
    <property type="term" value="P:cell wall organization"/>
    <property type="evidence" value="ECO:0007669"/>
    <property type="project" value="UniProtKB-KW"/>
</dbReference>
<feature type="domain" description="Glycosyl transferase family 28 C-terminal" evidence="12">
    <location>
        <begin position="182"/>
        <end position="340"/>
    </location>
</feature>
<evidence type="ECO:0000256" key="7">
    <source>
        <dbReference type="ARBA" id="ARBA00023136"/>
    </source>
</evidence>
<keyword evidence="9 10" id="KW-0961">Cell wall biogenesis/degradation</keyword>
<feature type="binding site" evidence="10">
    <location>
        <begin position="13"/>
        <end position="15"/>
    </location>
    <ligand>
        <name>UDP-N-acetyl-alpha-D-glucosamine</name>
        <dbReference type="ChEBI" id="CHEBI:57705"/>
    </ligand>
</feature>
<dbReference type="Pfam" id="PF03033">
    <property type="entry name" value="Glyco_transf_28"/>
    <property type="match status" value="1"/>
</dbReference>
<feature type="domain" description="Glycosyltransferase family 28 N-terminal" evidence="11">
    <location>
        <begin position="6"/>
        <end position="143"/>
    </location>
</feature>
<evidence type="ECO:0000259" key="12">
    <source>
        <dbReference type="Pfam" id="PF04101"/>
    </source>
</evidence>
<dbReference type="HAMAP" id="MF_00033">
    <property type="entry name" value="MurG"/>
    <property type="match status" value="1"/>
</dbReference>
<name>A0A486XLA5_9GAMM</name>
<gene>
    <name evidence="10" type="primary">murG</name>
    <name evidence="13" type="ORF">BAL341_1125</name>
</gene>
<dbReference type="GO" id="GO:0051301">
    <property type="term" value="P:cell division"/>
    <property type="evidence" value="ECO:0007669"/>
    <property type="project" value="UniProtKB-KW"/>
</dbReference>
<evidence type="ECO:0000256" key="1">
    <source>
        <dbReference type="ARBA" id="ARBA00022475"/>
    </source>
</evidence>
<evidence type="ECO:0000313" key="13">
    <source>
        <dbReference type="EMBL" id="VHO02950.1"/>
    </source>
</evidence>
<dbReference type="Pfam" id="PF04101">
    <property type="entry name" value="Glyco_tran_28_C"/>
    <property type="match status" value="1"/>
</dbReference>